<organism evidence="10">
    <name type="scientific">Darwinula stevensoni</name>
    <dbReference type="NCBI Taxonomy" id="69355"/>
    <lineage>
        <taxon>Eukaryota</taxon>
        <taxon>Metazoa</taxon>
        <taxon>Ecdysozoa</taxon>
        <taxon>Arthropoda</taxon>
        <taxon>Crustacea</taxon>
        <taxon>Oligostraca</taxon>
        <taxon>Ostracoda</taxon>
        <taxon>Podocopa</taxon>
        <taxon>Podocopida</taxon>
        <taxon>Darwinulocopina</taxon>
        <taxon>Darwinuloidea</taxon>
        <taxon>Darwinulidae</taxon>
        <taxon>Darwinula</taxon>
    </lineage>
</organism>
<dbReference type="NCBIfam" id="TIGR00628">
    <property type="entry name" value="ung"/>
    <property type="match status" value="1"/>
</dbReference>
<dbReference type="CDD" id="cd10027">
    <property type="entry name" value="UDG-F1-like"/>
    <property type="match status" value="1"/>
</dbReference>
<sequence>MGVGIGADRVIESSWWNGLKPRIIDEPVGYFIQFGIEAKLKALNVLEIMRTAKFPVAQTIAKDKLDISGANFAHQGLLDISSSALENLAKSVHSNAEITAKINELLQAKEPHLVSKLMEVIFGTAIGTKSSDVHIEAAEDHGRLRYRQDGVLQDIIDFPLEIYKQLNSRIKLLSEMKISSSAIAQDGRFTINYKEIEIEIRTSLIPGPYGESIVMRILNPEGLTVDMEKLGFDKNLFEILGHEIRKPNGMILNTGPTGSGKTTTLYSILKTIYSPEIKLLTIEDPIEYHLDGITQTQIDHEKGYGFAEGLRAALRQDPDVVMVGEIRDKETATTAVNASLTGHLVLSTLHTNNAAGAIPRMIELGVSPRILPDALTLCMAQRLVRKLCTSCRRKATITETQEKLLRDILTDAQKNKKPLHLYNITPESDLELYTAGPGCPRCNNTGFKGQTGLFEAIRIDDAVIDAINKNPSERDIRRAAASQGIFTMAEDAVRVVILGQDPYHGAGQANGLSFAVQSGMKIPPSLQNIFKEIRSDLGIEPLADGDLSRWARQGVLLLNSTLTVCAGRPASHAGLGWEEFTDEVITKLSDEREHIVFILWGNYARAKGAHIDRTKHLVIESVHPSPFSAHSGFFGSQPFSQANTYLREHGLGEIDWR</sequence>
<dbReference type="InterPro" id="IPR018085">
    <property type="entry name" value="Ura-DNA_Glyclase_AS"/>
</dbReference>
<dbReference type="NCBIfam" id="NF003588">
    <property type="entry name" value="PRK05254.1-1"/>
    <property type="match status" value="1"/>
</dbReference>
<dbReference type="InterPro" id="IPR001482">
    <property type="entry name" value="T2SS/T4SS_dom"/>
</dbReference>
<dbReference type="EC" id="3.2.2.27" evidence="7"/>
<dbReference type="NCBIfam" id="NF003589">
    <property type="entry name" value="PRK05254.1-2"/>
    <property type="match status" value="1"/>
</dbReference>
<dbReference type="HAMAP" id="MF_00148">
    <property type="entry name" value="UDG"/>
    <property type="match status" value="1"/>
</dbReference>
<dbReference type="SMART" id="SM00987">
    <property type="entry name" value="UreE_C"/>
    <property type="match status" value="1"/>
</dbReference>
<dbReference type="NCBIfam" id="NF003592">
    <property type="entry name" value="PRK05254.1-5"/>
    <property type="match status" value="1"/>
</dbReference>
<reference evidence="10" key="1">
    <citation type="submission" date="2020-11" db="EMBL/GenBank/DDBJ databases">
        <authorList>
            <person name="Tran Van P."/>
        </authorList>
    </citation>
    <scope>NUCLEOTIDE SEQUENCE</scope>
</reference>
<comment type="catalytic activity">
    <reaction evidence="7">
        <text>Hydrolyzes single-stranded DNA or mismatched double-stranded DNA and polynucleotides, releasing free uracil.</text>
        <dbReference type="EC" id="3.2.2.27"/>
    </reaction>
</comment>
<gene>
    <name evidence="10" type="ORF">DSTB1V02_LOCUS13837</name>
</gene>
<evidence type="ECO:0000259" key="9">
    <source>
        <dbReference type="PROSITE" id="PS00662"/>
    </source>
</evidence>
<keyword evidence="7" id="KW-0539">Nucleus</keyword>
<dbReference type="Gene3D" id="3.40.470.10">
    <property type="entry name" value="Uracil-DNA glycosylase-like domain"/>
    <property type="match status" value="1"/>
</dbReference>
<feature type="active site" description="Proton acceptor" evidence="7 8">
    <location>
        <position position="501"/>
    </location>
</feature>
<comment type="function">
    <text evidence="7">Excises uracil residues from the DNA which can arise as a result of misincorporation of dUMP residues by DNA polymerase or due to deamination of cytosine.</text>
</comment>
<evidence type="ECO:0000256" key="5">
    <source>
        <dbReference type="ARBA" id="ARBA00022840"/>
    </source>
</evidence>
<keyword evidence="2" id="KW-0547">Nucleotide-binding</keyword>
<keyword evidence="11" id="KW-1185">Reference proteome</keyword>
<dbReference type="SMART" id="SM00986">
    <property type="entry name" value="UDG"/>
    <property type="match status" value="1"/>
</dbReference>
<dbReference type="GO" id="GO:0005886">
    <property type="term" value="C:plasma membrane"/>
    <property type="evidence" value="ECO:0007669"/>
    <property type="project" value="TreeGrafter"/>
</dbReference>
<dbReference type="InterPro" id="IPR036895">
    <property type="entry name" value="Uracil-DNA_glycosylase-like_sf"/>
</dbReference>
<dbReference type="PROSITE" id="PS00130">
    <property type="entry name" value="U_DNA_GLYCOSYLASE"/>
    <property type="match status" value="1"/>
</dbReference>
<dbReference type="Gene3D" id="3.40.50.300">
    <property type="entry name" value="P-loop containing nucleotide triphosphate hydrolases"/>
    <property type="match status" value="1"/>
</dbReference>
<dbReference type="SUPFAM" id="SSF52141">
    <property type="entry name" value="Uracil-DNA glycosylase-like"/>
    <property type="match status" value="1"/>
</dbReference>
<evidence type="ECO:0000256" key="4">
    <source>
        <dbReference type="ARBA" id="ARBA00022801"/>
    </source>
</evidence>
<dbReference type="Proteomes" id="UP000677054">
    <property type="component" value="Unassembled WGS sequence"/>
</dbReference>
<proteinExistence type="inferred from homology"/>
<evidence type="ECO:0000256" key="1">
    <source>
        <dbReference type="ARBA" id="ARBA00008184"/>
    </source>
</evidence>
<evidence type="ECO:0000256" key="3">
    <source>
        <dbReference type="ARBA" id="ARBA00022763"/>
    </source>
</evidence>
<dbReference type="SUPFAM" id="SSF52540">
    <property type="entry name" value="P-loop containing nucleoside triphosphate hydrolases"/>
    <property type="match status" value="1"/>
</dbReference>
<keyword evidence="6 7" id="KW-0234">DNA repair</keyword>
<comment type="similarity">
    <text evidence="1 7">Belongs to the uracil-DNA glycosylase (UDG) superfamily. UNG family.</text>
</comment>
<dbReference type="OrthoDB" id="6374923at2759"/>
<dbReference type="PANTHER" id="PTHR30258">
    <property type="entry name" value="TYPE II SECRETION SYSTEM PROTEIN GSPE-RELATED"/>
    <property type="match status" value="1"/>
</dbReference>
<dbReference type="GO" id="GO:0005739">
    <property type="term" value="C:mitochondrion"/>
    <property type="evidence" value="ECO:0007669"/>
    <property type="project" value="UniProtKB-SubCell"/>
</dbReference>
<dbReference type="EMBL" id="CAJPEV010007789">
    <property type="protein sequence ID" value="CAG0904935.1"/>
    <property type="molecule type" value="Genomic_DNA"/>
</dbReference>
<evidence type="ECO:0000313" key="11">
    <source>
        <dbReference type="Proteomes" id="UP000677054"/>
    </source>
</evidence>
<evidence type="ECO:0000256" key="8">
    <source>
        <dbReference type="PROSITE-ProRule" id="PRU10072"/>
    </source>
</evidence>
<dbReference type="InterPro" id="IPR005122">
    <property type="entry name" value="Uracil-DNA_glycosylase-like"/>
</dbReference>
<dbReference type="PROSITE" id="PS00662">
    <property type="entry name" value="T2SP_E"/>
    <property type="match status" value="1"/>
</dbReference>
<dbReference type="GO" id="GO:0004844">
    <property type="term" value="F:uracil DNA N-glycosylase activity"/>
    <property type="evidence" value="ECO:0007669"/>
    <property type="project" value="UniProtKB-UniRule"/>
</dbReference>
<dbReference type="Pfam" id="PF00437">
    <property type="entry name" value="T2SSE"/>
    <property type="match status" value="1"/>
</dbReference>
<keyword evidence="5" id="KW-0067">ATP-binding</keyword>
<dbReference type="AlphaFoldDB" id="A0A7R9AHM8"/>
<keyword evidence="4 7" id="KW-0378">Hydrolase</keyword>
<evidence type="ECO:0000256" key="2">
    <source>
        <dbReference type="ARBA" id="ARBA00022741"/>
    </source>
</evidence>
<dbReference type="GO" id="GO:0005524">
    <property type="term" value="F:ATP binding"/>
    <property type="evidence" value="ECO:0007669"/>
    <property type="project" value="UniProtKB-KW"/>
</dbReference>
<evidence type="ECO:0000256" key="6">
    <source>
        <dbReference type="ARBA" id="ARBA00023204"/>
    </source>
</evidence>
<dbReference type="InterPro" id="IPR002043">
    <property type="entry name" value="UDG_fam1"/>
</dbReference>
<feature type="domain" description="Bacterial type II secretion system protein E" evidence="9">
    <location>
        <begin position="314"/>
        <end position="328"/>
    </location>
</feature>
<dbReference type="PANTHER" id="PTHR30258:SF1">
    <property type="entry name" value="PROTEIN TRANSPORT PROTEIN HOFB HOMOLOG"/>
    <property type="match status" value="1"/>
</dbReference>
<dbReference type="GO" id="GO:0016887">
    <property type="term" value="F:ATP hydrolysis activity"/>
    <property type="evidence" value="ECO:0007669"/>
    <property type="project" value="TreeGrafter"/>
</dbReference>
<dbReference type="EMBL" id="LR907306">
    <property type="protein sequence ID" value="CAD7254091.1"/>
    <property type="molecule type" value="Genomic_DNA"/>
</dbReference>
<dbReference type="InterPro" id="IPR027417">
    <property type="entry name" value="P-loop_NTPase"/>
</dbReference>
<keyword evidence="3 7" id="KW-0227">DNA damage</keyword>
<keyword evidence="7" id="KW-0496">Mitochondrion</keyword>
<protein>
    <recommendedName>
        <fullName evidence="7">Uracil-DNA glycosylase</fullName>
        <shortName evidence="7">UDG</shortName>
        <ecNumber evidence="7">3.2.2.27</ecNumber>
    </recommendedName>
</protein>
<name>A0A7R9AHM8_9CRUS</name>
<dbReference type="GO" id="GO:0006284">
    <property type="term" value="P:base-excision repair"/>
    <property type="evidence" value="ECO:0007669"/>
    <property type="project" value="UniProtKB-UniRule"/>
</dbReference>
<dbReference type="Gene3D" id="3.30.450.90">
    <property type="match status" value="1"/>
</dbReference>
<evidence type="ECO:0000313" key="10">
    <source>
        <dbReference type="EMBL" id="CAD7254091.1"/>
    </source>
</evidence>
<accession>A0A7R9AHM8</accession>
<dbReference type="CDD" id="cd01129">
    <property type="entry name" value="PulE-GspE-like"/>
    <property type="match status" value="1"/>
</dbReference>
<comment type="subcellular location">
    <subcellularLocation>
        <location evidence="7">Mitochondrion</location>
    </subcellularLocation>
    <subcellularLocation>
        <location evidence="7">Nucleus</location>
    </subcellularLocation>
</comment>
<dbReference type="GO" id="GO:0005634">
    <property type="term" value="C:nucleus"/>
    <property type="evidence" value="ECO:0007669"/>
    <property type="project" value="UniProtKB-SubCell"/>
</dbReference>
<evidence type="ECO:0000256" key="7">
    <source>
        <dbReference type="HAMAP-Rule" id="MF_03166"/>
    </source>
</evidence>